<dbReference type="EMBL" id="GGEC01054126">
    <property type="protein sequence ID" value="MBX34610.1"/>
    <property type="molecule type" value="Transcribed_RNA"/>
</dbReference>
<protein>
    <submittedName>
        <fullName evidence="1">LRR-RLK</fullName>
    </submittedName>
    <submittedName>
        <fullName evidence="2">Putative LRR receptor-like serine/threonine-protein kinase At1g56130</fullName>
    </submittedName>
</protein>
<accession>A0A2P2MWM2</accession>
<keyword evidence="2" id="KW-0675">Receptor</keyword>
<dbReference type="AlphaFoldDB" id="A0A2P2MWM2"/>
<keyword evidence="2" id="KW-0808">Transferase</keyword>
<sequence>MREFFVGKLKLHLIVLLMERRLWFGRQHQNSLQNSYYRTNLDINIKNTPPKTLPHFTILESKFCKLKCYSVVSILKP</sequence>
<reference evidence="2" key="1">
    <citation type="submission" date="2018-02" db="EMBL/GenBank/DDBJ databases">
        <title>Rhizophora mucronata_Transcriptome.</title>
        <authorList>
            <person name="Meera S.P."/>
            <person name="Sreeshan A."/>
            <person name="Augustine A."/>
        </authorList>
    </citation>
    <scope>NUCLEOTIDE SEQUENCE</scope>
    <source>
        <tissue evidence="2">Leaf</tissue>
    </source>
</reference>
<evidence type="ECO:0000313" key="2">
    <source>
        <dbReference type="EMBL" id="MBX34626.1"/>
    </source>
</evidence>
<keyword evidence="2" id="KW-0418">Kinase</keyword>
<name>A0A2P2MWM2_RHIMU</name>
<evidence type="ECO:0000313" key="1">
    <source>
        <dbReference type="EMBL" id="MBX34617.1"/>
    </source>
</evidence>
<dbReference type="GO" id="GO:0016301">
    <property type="term" value="F:kinase activity"/>
    <property type="evidence" value="ECO:0007669"/>
    <property type="project" value="UniProtKB-KW"/>
</dbReference>
<proteinExistence type="predicted"/>
<dbReference type="EMBL" id="GGEC01054133">
    <property type="protein sequence ID" value="MBX34617.1"/>
    <property type="molecule type" value="Transcribed_RNA"/>
</dbReference>
<organism evidence="2">
    <name type="scientific">Rhizophora mucronata</name>
    <name type="common">Asiatic mangrove</name>
    <dbReference type="NCBI Taxonomy" id="61149"/>
    <lineage>
        <taxon>Eukaryota</taxon>
        <taxon>Viridiplantae</taxon>
        <taxon>Streptophyta</taxon>
        <taxon>Embryophyta</taxon>
        <taxon>Tracheophyta</taxon>
        <taxon>Spermatophyta</taxon>
        <taxon>Magnoliopsida</taxon>
        <taxon>eudicotyledons</taxon>
        <taxon>Gunneridae</taxon>
        <taxon>Pentapetalae</taxon>
        <taxon>rosids</taxon>
        <taxon>fabids</taxon>
        <taxon>Malpighiales</taxon>
        <taxon>Rhizophoraceae</taxon>
        <taxon>Rhizophora</taxon>
    </lineage>
</organism>
<dbReference type="EMBL" id="GGEC01054142">
    <property type="protein sequence ID" value="MBX34626.1"/>
    <property type="molecule type" value="Transcribed_RNA"/>
</dbReference>